<keyword evidence="3" id="KW-1185">Reference proteome</keyword>
<dbReference type="PANTHER" id="PTHR22916">
    <property type="entry name" value="GLYCOSYLTRANSFERASE"/>
    <property type="match status" value="1"/>
</dbReference>
<dbReference type="InterPro" id="IPR029044">
    <property type="entry name" value="Nucleotide-diphossugar_trans"/>
</dbReference>
<dbReference type="InterPro" id="IPR001173">
    <property type="entry name" value="Glyco_trans_2-like"/>
</dbReference>
<dbReference type="RefSeq" id="WP_162445572.1">
    <property type="nucleotide sequence ID" value="NZ_CP048222.1"/>
</dbReference>
<organism evidence="2 3">
    <name type="scientific">Rhodocytophaga rosea</name>
    <dbReference type="NCBI Taxonomy" id="2704465"/>
    <lineage>
        <taxon>Bacteria</taxon>
        <taxon>Pseudomonadati</taxon>
        <taxon>Bacteroidota</taxon>
        <taxon>Cytophagia</taxon>
        <taxon>Cytophagales</taxon>
        <taxon>Rhodocytophagaceae</taxon>
        <taxon>Rhodocytophaga</taxon>
    </lineage>
</organism>
<dbReference type="AlphaFoldDB" id="A0A6C0GNH3"/>
<evidence type="ECO:0000259" key="1">
    <source>
        <dbReference type="Pfam" id="PF00535"/>
    </source>
</evidence>
<dbReference type="EMBL" id="CP048222">
    <property type="protein sequence ID" value="QHT69585.1"/>
    <property type="molecule type" value="Genomic_DNA"/>
</dbReference>
<dbReference type="GO" id="GO:0016758">
    <property type="term" value="F:hexosyltransferase activity"/>
    <property type="evidence" value="ECO:0007669"/>
    <property type="project" value="UniProtKB-ARBA"/>
</dbReference>
<dbReference type="KEGG" id="rhoz:GXP67_24525"/>
<dbReference type="Proteomes" id="UP000480178">
    <property type="component" value="Chromosome"/>
</dbReference>
<name>A0A6C0GNH3_9BACT</name>
<evidence type="ECO:0000313" key="3">
    <source>
        <dbReference type="Proteomes" id="UP000480178"/>
    </source>
</evidence>
<gene>
    <name evidence="2" type="ORF">GXP67_24525</name>
</gene>
<reference evidence="2 3" key="1">
    <citation type="submission" date="2020-01" db="EMBL/GenBank/DDBJ databases">
        <authorList>
            <person name="Kim M.K."/>
        </authorList>
    </citation>
    <scope>NUCLEOTIDE SEQUENCE [LARGE SCALE GENOMIC DNA]</scope>
    <source>
        <strain evidence="2 3">172606-1</strain>
    </source>
</reference>
<dbReference type="SUPFAM" id="SSF53448">
    <property type="entry name" value="Nucleotide-diphospho-sugar transferases"/>
    <property type="match status" value="1"/>
</dbReference>
<accession>A0A6C0GNH3</accession>
<keyword evidence="2" id="KW-0808">Transferase</keyword>
<dbReference type="Pfam" id="PF00535">
    <property type="entry name" value="Glycos_transf_2"/>
    <property type="match status" value="1"/>
</dbReference>
<proteinExistence type="predicted"/>
<protein>
    <submittedName>
        <fullName evidence="2">Glycosyltransferase</fullName>
    </submittedName>
</protein>
<sequence>MKLTVSIITYNQVKFIAQAIDSVLMQQTDFDFEVLIGEDDSNDGTREIVKQYEVKYPDKIRVFYHSYPPDYKRINGRLNFVNNIKNARGKYIALLEGDDYWTSPHKLQKQVDFLEAHPDFAICFHNARYDYEDGRPSHLAITKDSKAEFVVKDLIEKNFIMTASCVFRNKLFLDFPEWYYKLAFGDWSLHILNAKYGKIGYLNEIMSVYRIHEGGLWSKNWLKQISIEKQVNNLYARIFFYICINKYLNYQYSKRIGEIVLNFHKEIVNILISNKVLNNEHIKESLNYCIIHSSFDKSLSRKIIVKTFLQVHFPFFYSVFFRLRAKFS</sequence>
<feature type="domain" description="Glycosyltransferase 2-like" evidence="1">
    <location>
        <begin position="5"/>
        <end position="170"/>
    </location>
</feature>
<evidence type="ECO:0000313" key="2">
    <source>
        <dbReference type="EMBL" id="QHT69585.1"/>
    </source>
</evidence>
<dbReference type="PANTHER" id="PTHR22916:SF3">
    <property type="entry name" value="UDP-GLCNAC:BETAGAL BETA-1,3-N-ACETYLGLUCOSAMINYLTRANSFERASE-LIKE PROTEIN 1"/>
    <property type="match status" value="1"/>
</dbReference>
<dbReference type="Gene3D" id="3.90.550.10">
    <property type="entry name" value="Spore Coat Polysaccharide Biosynthesis Protein SpsA, Chain A"/>
    <property type="match status" value="1"/>
</dbReference>